<dbReference type="OrthoDB" id="6132182at2759"/>
<evidence type="ECO:0000259" key="4">
    <source>
        <dbReference type="PROSITE" id="PS00498"/>
    </source>
</evidence>
<accession>A0A9P0E8E2</accession>
<dbReference type="EMBL" id="CABFOC020000015">
    <property type="protein sequence ID" value="CAH0046581.1"/>
    <property type="molecule type" value="Genomic_DNA"/>
</dbReference>
<evidence type="ECO:0000313" key="6">
    <source>
        <dbReference type="Proteomes" id="UP000775872"/>
    </source>
</evidence>
<name>A0A9P0E8E2_9HYPO</name>
<keyword evidence="2" id="KW-0186">Copper</keyword>
<sequence>MNNSIRFFLPPMAFCLKLLILVSLALPLHAQSIPKCSKPIVRKEWRTLSVTERLSYISAVQCLLEKPAITPKSDMPGATNRFEDFLGTHITQTEDVHFAGVFYPWHRLLLHAYESELQACGYKGAQPYWDWTLDTSSPEAFFNSPIFDAKTGFGGNGDWIPGNSTHPMDGMFVTSGGIDIPDRTGGGCVPNGPFKDMVIHLGPNDSVAYNPHCVRRDFSPSFFNLSSMDNVQDGMAATDFGTFGRTTELTFHGGGHLGVGGLYGTITDAYASPGDPIFYLHHANMDRAWWSWQTRDLKKRLEDISGPLVRFDYDNKVAGNATLDTLIHVGATVNITTTVRDVMNIKGGRLCYTYDKVY</sequence>
<organism evidence="5 6">
    <name type="scientific">Clonostachys solani</name>
    <dbReference type="NCBI Taxonomy" id="160281"/>
    <lineage>
        <taxon>Eukaryota</taxon>
        <taxon>Fungi</taxon>
        <taxon>Dikarya</taxon>
        <taxon>Ascomycota</taxon>
        <taxon>Pezizomycotina</taxon>
        <taxon>Sordariomycetes</taxon>
        <taxon>Hypocreomycetidae</taxon>
        <taxon>Hypocreales</taxon>
        <taxon>Bionectriaceae</taxon>
        <taxon>Clonostachys</taxon>
    </lineage>
</organism>
<dbReference type="Proteomes" id="UP000775872">
    <property type="component" value="Unassembled WGS sequence"/>
</dbReference>
<dbReference type="InterPro" id="IPR002227">
    <property type="entry name" value="Tyrosinase_Cu-bd"/>
</dbReference>
<dbReference type="Gene3D" id="1.10.1280.10">
    <property type="entry name" value="Di-copper center containing domain from catechol oxidase"/>
    <property type="match status" value="1"/>
</dbReference>
<reference evidence="5" key="1">
    <citation type="submission" date="2021-10" db="EMBL/GenBank/DDBJ databases">
        <authorList>
            <person name="Piombo E."/>
        </authorList>
    </citation>
    <scope>NUCLEOTIDE SEQUENCE</scope>
</reference>
<dbReference type="PANTHER" id="PTHR11474">
    <property type="entry name" value="TYROSINASE FAMILY MEMBER"/>
    <property type="match status" value="1"/>
</dbReference>
<dbReference type="GO" id="GO:0046872">
    <property type="term" value="F:metal ion binding"/>
    <property type="evidence" value="ECO:0007669"/>
    <property type="project" value="UniProtKB-KW"/>
</dbReference>
<keyword evidence="6" id="KW-1185">Reference proteome</keyword>
<evidence type="ECO:0000256" key="3">
    <source>
        <dbReference type="SAM" id="SignalP"/>
    </source>
</evidence>
<dbReference type="InterPro" id="IPR050316">
    <property type="entry name" value="Tyrosinase/Hemocyanin"/>
</dbReference>
<keyword evidence="3" id="KW-0732">Signal</keyword>
<evidence type="ECO:0000313" key="5">
    <source>
        <dbReference type="EMBL" id="CAH0046581.1"/>
    </source>
</evidence>
<evidence type="ECO:0000256" key="1">
    <source>
        <dbReference type="ARBA" id="ARBA00022723"/>
    </source>
</evidence>
<keyword evidence="1" id="KW-0479">Metal-binding</keyword>
<gene>
    <name evidence="5" type="ORF">CSOL1703_00012814</name>
</gene>
<feature type="signal peptide" evidence="3">
    <location>
        <begin position="1"/>
        <end position="30"/>
    </location>
</feature>
<dbReference type="GO" id="GO:0016491">
    <property type="term" value="F:oxidoreductase activity"/>
    <property type="evidence" value="ECO:0007669"/>
    <property type="project" value="InterPro"/>
</dbReference>
<comment type="caution">
    <text evidence="5">The sequence shown here is derived from an EMBL/GenBank/DDBJ whole genome shotgun (WGS) entry which is preliminary data.</text>
</comment>
<feature type="domain" description="Tyrosinase copper-binding" evidence="4">
    <location>
        <begin position="275"/>
        <end position="286"/>
    </location>
</feature>
<dbReference type="PROSITE" id="PS00498">
    <property type="entry name" value="TYROSINASE_2"/>
    <property type="match status" value="1"/>
</dbReference>
<dbReference type="PANTHER" id="PTHR11474:SF126">
    <property type="entry name" value="TYROSINASE-LIKE PROTEIN TYR-1-RELATED"/>
    <property type="match status" value="1"/>
</dbReference>
<evidence type="ECO:0000256" key="2">
    <source>
        <dbReference type="ARBA" id="ARBA00023008"/>
    </source>
</evidence>
<dbReference type="AlphaFoldDB" id="A0A9P0E8E2"/>
<feature type="chain" id="PRO_5040391063" description="Tyrosinase copper-binding domain-containing protein" evidence="3">
    <location>
        <begin position="31"/>
        <end position="358"/>
    </location>
</feature>
<proteinExistence type="predicted"/>
<dbReference type="PRINTS" id="PR00092">
    <property type="entry name" value="TYROSINASE"/>
</dbReference>
<dbReference type="Pfam" id="PF00264">
    <property type="entry name" value="Tyrosinase"/>
    <property type="match status" value="1"/>
</dbReference>
<dbReference type="SUPFAM" id="SSF48056">
    <property type="entry name" value="Di-copper centre-containing domain"/>
    <property type="match status" value="1"/>
</dbReference>
<dbReference type="InterPro" id="IPR008922">
    <property type="entry name" value="Di-copper_centre_dom_sf"/>
</dbReference>
<protein>
    <recommendedName>
        <fullName evidence="4">Tyrosinase copper-binding domain-containing protein</fullName>
    </recommendedName>
</protein>